<dbReference type="AlphaFoldDB" id="A0A380YR92"/>
<sequence>MVNFVTLHVIKFTINYMEALTFDTTEKILLAATGVLFVIQILYYFCLYNRIHLHNRAVKRSNVHFSQELPPVSVIICAREESENLRRNLTAVLEQDYPQFEVIVINDGDTDESEDYLTLLEEKYPHLYHSFVPDSSRYISRKKLAVTLGIKASKYDWLVFTEANCQPQSNQWLRLLARNFTSRTQVVLGYSGYERGRGWLHKRIAFDNLFTSMRYLGFALAGSPYMGIGRNLAYRKELFYREKGFSAHLNLQRGDDDLFVNHIATAENTRVETDADAIVRMQPVSGAKDWREEKIGYASTARLYHGAQRWLAGLETTTRLTFYTVWIALLVISVLNFHWLAAGITFLIWILRFILQAVIINKTAKELNDQRRYYWTLPVFDILQPMQSLHWKLYCMFRKKSGFLRK</sequence>
<dbReference type="Pfam" id="PF00535">
    <property type="entry name" value="Glycos_transf_2"/>
    <property type="match status" value="1"/>
</dbReference>
<feature type="domain" description="Glycosyltransferase 2-like" evidence="2">
    <location>
        <begin position="73"/>
        <end position="239"/>
    </location>
</feature>
<organism evidence="3 4">
    <name type="scientific">Bacteroides eggerthii</name>
    <dbReference type="NCBI Taxonomy" id="28111"/>
    <lineage>
        <taxon>Bacteria</taxon>
        <taxon>Pseudomonadati</taxon>
        <taxon>Bacteroidota</taxon>
        <taxon>Bacteroidia</taxon>
        <taxon>Bacteroidales</taxon>
        <taxon>Bacteroidaceae</taxon>
        <taxon>Bacteroides</taxon>
    </lineage>
</organism>
<keyword evidence="1" id="KW-0472">Membrane</keyword>
<reference evidence="3 4" key="1">
    <citation type="submission" date="2018-06" db="EMBL/GenBank/DDBJ databases">
        <authorList>
            <consortium name="Pathogen Informatics"/>
            <person name="Doyle S."/>
        </authorList>
    </citation>
    <scope>NUCLEOTIDE SEQUENCE [LARGE SCALE GENOMIC DNA]</scope>
    <source>
        <strain evidence="3 4">NCTC11155</strain>
    </source>
</reference>
<evidence type="ECO:0000256" key="1">
    <source>
        <dbReference type="SAM" id="Phobius"/>
    </source>
</evidence>
<dbReference type="EMBL" id="UFSX01000001">
    <property type="protein sequence ID" value="SUV28952.1"/>
    <property type="molecule type" value="Genomic_DNA"/>
</dbReference>
<feature type="transmembrane region" description="Helical" evidence="1">
    <location>
        <begin position="320"/>
        <end position="340"/>
    </location>
</feature>
<dbReference type="GO" id="GO:0016757">
    <property type="term" value="F:glycosyltransferase activity"/>
    <property type="evidence" value="ECO:0007669"/>
    <property type="project" value="UniProtKB-KW"/>
</dbReference>
<evidence type="ECO:0000313" key="4">
    <source>
        <dbReference type="Proteomes" id="UP000254424"/>
    </source>
</evidence>
<gene>
    <name evidence="3" type="primary">pgaC_1</name>
    <name evidence="3" type="ORF">NCTC11155_00913</name>
</gene>
<keyword evidence="1" id="KW-0812">Transmembrane</keyword>
<evidence type="ECO:0000313" key="3">
    <source>
        <dbReference type="EMBL" id="SUV28952.1"/>
    </source>
</evidence>
<dbReference type="PANTHER" id="PTHR43685">
    <property type="entry name" value="GLYCOSYLTRANSFERASE"/>
    <property type="match status" value="1"/>
</dbReference>
<evidence type="ECO:0000259" key="2">
    <source>
        <dbReference type="Pfam" id="PF00535"/>
    </source>
</evidence>
<dbReference type="PANTHER" id="PTHR43685:SF2">
    <property type="entry name" value="GLYCOSYLTRANSFERASE 2-LIKE DOMAIN-CONTAINING PROTEIN"/>
    <property type="match status" value="1"/>
</dbReference>
<name>A0A380YR92_9BACE</name>
<keyword evidence="3" id="KW-0328">Glycosyltransferase</keyword>
<dbReference type="STRING" id="483216.BACEGG_01773"/>
<dbReference type="Gene3D" id="3.90.550.10">
    <property type="entry name" value="Spore Coat Polysaccharide Biosynthesis Protein SpsA, Chain A"/>
    <property type="match status" value="1"/>
</dbReference>
<dbReference type="InterPro" id="IPR050834">
    <property type="entry name" value="Glycosyltransf_2"/>
</dbReference>
<keyword evidence="1" id="KW-1133">Transmembrane helix</keyword>
<protein>
    <submittedName>
        <fullName evidence="3">Glycosyl transferase 2</fullName>
        <ecNumber evidence="3">2.4.1.-</ecNumber>
    </submittedName>
</protein>
<accession>A0A380YR92</accession>
<dbReference type="EC" id="2.4.1.-" evidence="3"/>
<dbReference type="InterPro" id="IPR029044">
    <property type="entry name" value="Nucleotide-diphossugar_trans"/>
</dbReference>
<proteinExistence type="predicted"/>
<feature type="transmembrane region" description="Helical" evidence="1">
    <location>
        <begin position="28"/>
        <end position="46"/>
    </location>
</feature>
<keyword evidence="3" id="KW-0808">Transferase</keyword>
<dbReference type="InterPro" id="IPR001173">
    <property type="entry name" value="Glyco_trans_2-like"/>
</dbReference>
<dbReference type="Proteomes" id="UP000254424">
    <property type="component" value="Unassembled WGS sequence"/>
</dbReference>
<dbReference type="SUPFAM" id="SSF53448">
    <property type="entry name" value="Nucleotide-diphospho-sugar transferases"/>
    <property type="match status" value="1"/>
</dbReference>